<feature type="region of interest" description="Disordered" evidence="7">
    <location>
        <begin position="92"/>
        <end position="207"/>
    </location>
</feature>
<reference evidence="8" key="1">
    <citation type="submission" date="2020-11" db="EMBL/GenBank/DDBJ databases">
        <authorList>
            <person name="Tran Van P."/>
        </authorList>
    </citation>
    <scope>NUCLEOTIDE SEQUENCE</scope>
</reference>
<keyword evidence="9" id="KW-1185">Reference proteome</keyword>
<evidence type="ECO:0000313" key="9">
    <source>
        <dbReference type="Proteomes" id="UP000678499"/>
    </source>
</evidence>
<keyword evidence="1 6" id="KW-0378">Hydrolase</keyword>
<accession>A0A7R9GJH3</accession>
<dbReference type="EMBL" id="CAJPEX010005356">
    <property type="protein sequence ID" value="CAG0923559.1"/>
    <property type="molecule type" value="Genomic_DNA"/>
</dbReference>
<evidence type="ECO:0000256" key="7">
    <source>
        <dbReference type="SAM" id="MobiDB-lite"/>
    </source>
</evidence>
<feature type="region of interest" description="Disordered" evidence="7">
    <location>
        <begin position="266"/>
        <end position="318"/>
    </location>
</feature>
<dbReference type="OrthoDB" id="416777at2759"/>
<dbReference type="EMBL" id="OA887393">
    <property type="protein sequence ID" value="CAD7283407.1"/>
    <property type="molecule type" value="Genomic_DNA"/>
</dbReference>
<evidence type="ECO:0000256" key="1">
    <source>
        <dbReference type="ARBA" id="ARBA00022801"/>
    </source>
</evidence>
<dbReference type="Proteomes" id="UP000678499">
    <property type="component" value="Unassembled WGS sequence"/>
</dbReference>
<comment type="catalytic activity">
    <reaction evidence="5 6">
        <text>queuosine 5'-phosphate + H2O = queuine + D-ribose 5-phosphate</text>
        <dbReference type="Rhea" id="RHEA:75387"/>
        <dbReference type="ChEBI" id="CHEBI:15377"/>
        <dbReference type="ChEBI" id="CHEBI:17433"/>
        <dbReference type="ChEBI" id="CHEBI:78346"/>
        <dbReference type="ChEBI" id="CHEBI:194371"/>
    </reaction>
    <physiologicalReaction direction="left-to-right" evidence="5 6">
        <dbReference type="Rhea" id="RHEA:75388"/>
    </physiologicalReaction>
</comment>
<protein>
    <recommendedName>
        <fullName evidence="3 6">Queuosine 5'-phosphate N-glycosylase/hydrolase</fullName>
        <ecNumber evidence="6">3.2.2.-</ecNumber>
    </recommendedName>
    <alternativeName>
        <fullName evidence="4 6">Queuosine-nucleotide N-glycosylase/hydrolase</fullName>
    </alternativeName>
</protein>
<evidence type="ECO:0000313" key="8">
    <source>
        <dbReference type="EMBL" id="CAD7283407.1"/>
    </source>
</evidence>
<evidence type="ECO:0000256" key="4">
    <source>
        <dbReference type="ARBA" id="ARBA00035393"/>
    </source>
</evidence>
<evidence type="ECO:0000256" key="5">
    <source>
        <dbReference type="ARBA" id="ARBA00048204"/>
    </source>
</evidence>
<dbReference type="PANTHER" id="PTHR21314">
    <property type="entry name" value="QUEUOSINE 5'-PHOSPHATE N-GLYCOSYLASE_HYDROLASE-RELATED"/>
    <property type="match status" value="1"/>
</dbReference>
<feature type="compositionally biased region" description="Polar residues" evidence="7">
    <location>
        <begin position="111"/>
        <end position="123"/>
    </location>
</feature>
<feature type="compositionally biased region" description="Polar residues" evidence="7">
    <location>
        <begin position="301"/>
        <end position="311"/>
    </location>
</feature>
<proteinExistence type="inferred from homology"/>
<feature type="compositionally biased region" description="Acidic residues" evidence="7">
    <location>
        <begin position="136"/>
        <end position="149"/>
    </location>
</feature>
<dbReference type="EC" id="3.2.2.-" evidence="6"/>
<feature type="compositionally biased region" description="Polar residues" evidence="7">
    <location>
        <begin position="266"/>
        <end position="277"/>
    </location>
</feature>
<dbReference type="PANTHER" id="PTHR21314:SF0">
    <property type="entry name" value="QUEUOSINE 5'-PHOSPHATE N-GLYCOSYLASE_HYDROLASE"/>
    <property type="match status" value="1"/>
</dbReference>
<dbReference type="InterPro" id="IPR019438">
    <property type="entry name" value="Q_salvage"/>
</dbReference>
<name>A0A7R9GJH3_9CRUS</name>
<dbReference type="GO" id="GO:0016787">
    <property type="term" value="F:hydrolase activity"/>
    <property type="evidence" value="ECO:0007669"/>
    <property type="project" value="UniProtKB-KW"/>
</dbReference>
<sequence length="736" mass="81864">VDQRLSNEKLLDGVPWACCRAASFQVEPVCGEVVTTYSPSAVKCEWKYPASDSAVMAEPQPESMQSLVPHNYYPCDVSESQPDVEEALAKGLLQSSSSSTSHHLPVDEPVNDNNNALDETFSTEPHDDPGISKFEVEEEEKEKEEEEEFSSSSNRDLGPSPIEEVEEKVSETISARDIRDPSSSPPEANPVVAAAAGEAGNRKPMPSENLKKTFQMLLGKPKFESRGTVPLKVAVKRTWADKYKHLLEKPKVVEMPKPCSSKILCNESNPLMNSKLTPTADDVPKKKKKKKKKRKEAVINQEETVSESPSTAEVEKTPEKEKSCAVSWLKVIEDKSLVSRKPFIQGLLTNGMSVQQFMKAEVRQPKHFVSPLLGSKFYKKNNVQAGISFLPAATMASEDELPPREAARFIHQNSTLVSIDKAEMEAAAATLLASLRSSSFRSRYDQTDLHPSPTDPDTVDWIFVCSTLNFCFWYDDADASPYRVAFRGKTYSGYMGLCAALRRAVEDDIKITSPEFYAQISEDTLNSVLRTADGKPVPLLKERLDALRDAGNVLKNKFCGSAGNMVYEANGSAENLVKLVVENFTSYKDSFRFHGQKVGIYKRSQIFVSDLWACFDGQGPGNFQDIGYLTTFADYRVPQILHSLKILKYDKVLRQLLEKGAEISSGSVEEIEIRGCTIHAVEMLKEAVIELMVTSGDLGLVSSVNSALLDHHLWDLSQKPGGDLKLPFHRTRSWFY</sequence>
<evidence type="ECO:0000256" key="2">
    <source>
        <dbReference type="ARBA" id="ARBA00035119"/>
    </source>
</evidence>
<feature type="compositionally biased region" description="Low complexity" evidence="7">
    <location>
        <begin position="189"/>
        <end position="199"/>
    </location>
</feature>
<dbReference type="AlphaFoldDB" id="A0A7R9GJH3"/>
<comment type="function">
    <text evidence="6">Catalyzes the hydrolysis of queuosine 5'-phosphate, releasing the nucleobase queuine (q). Is required for salvage of queuine from exogenous queuosine (Q) that is imported and then converted to queuosine 5'-phosphate intracellularly.</text>
</comment>
<dbReference type="Pfam" id="PF10343">
    <property type="entry name" value="Q_salvage"/>
    <property type="match status" value="1"/>
</dbReference>
<feature type="compositionally biased region" description="Basic residues" evidence="7">
    <location>
        <begin position="285"/>
        <end position="295"/>
    </location>
</feature>
<feature type="non-terminal residue" evidence="8">
    <location>
        <position position="1"/>
    </location>
</feature>
<comment type="similarity">
    <text evidence="2 6">Belongs to the QNG1 protein family.</text>
</comment>
<gene>
    <name evidence="8" type="ORF">NMOB1V02_LOCUS11023</name>
</gene>
<feature type="compositionally biased region" description="Basic and acidic residues" evidence="7">
    <location>
        <begin position="167"/>
        <end position="180"/>
    </location>
</feature>
<dbReference type="GO" id="GO:0006400">
    <property type="term" value="P:tRNA modification"/>
    <property type="evidence" value="ECO:0007669"/>
    <property type="project" value="TreeGrafter"/>
</dbReference>
<evidence type="ECO:0000256" key="6">
    <source>
        <dbReference type="RuleBase" id="RU365002"/>
    </source>
</evidence>
<evidence type="ECO:0000256" key="3">
    <source>
        <dbReference type="ARBA" id="ARBA00035306"/>
    </source>
</evidence>
<organism evidence="8">
    <name type="scientific">Notodromas monacha</name>
    <dbReference type="NCBI Taxonomy" id="399045"/>
    <lineage>
        <taxon>Eukaryota</taxon>
        <taxon>Metazoa</taxon>
        <taxon>Ecdysozoa</taxon>
        <taxon>Arthropoda</taxon>
        <taxon>Crustacea</taxon>
        <taxon>Oligostraca</taxon>
        <taxon>Ostracoda</taxon>
        <taxon>Podocopa</taxon>
        <taxon>Podocopida</taxon>
        <taxon>Cypridocopina</taxon>
        <taxon>Cypridoidea</taxon>
        <taxon>Cyprididae</taxon>
        <taxon>Notodromas</taxon>
    </lineage>
</organism>